<name>A0AAN7AHZ8_9PEZI</name>
<protein>
    <submittedName>
        <fullName evidence="1">Uncharacterized protein</fullName>
    </submittedName>
</protein>
<proteinExistence type="predicted"/>
<sequence length="250" mass="29002">MKKGKAKKTSVPKKEKTDREIVWWLKFEDKDDTADVKGQKSERESLREEGKFVDRNGVAVWRKKKRFRGSGSIEMLDDPIRHGWELAFAEDELASDSWREKRVARHAPQENWNVTDLRYDLGEREEGFRLEDIVHHEPNYYTVKMAREKWPKKRVVMENTSGLEDSQHLSLPSLSRPESAMDCGISSGGSESGCECDFLLELDEEPLEGWVPVMVREDHHDEEGWVSLTGSWMLMGGPDDRKRNLRVVNV</sequence>
<gene>
    <name evidence="1" type="ORF">QBC35DRAFT_437446</name>
</gene>
<reference evidence="1" key="1">
    <citation type="journal article" date="2023" name="Mol. Phylogenet. Evol.">
        <title>Genome-scale phylogeny and comparative genomics of the fungal order Sordariales.</title>
        <authorList>
            <person name="Hensen N."/>
            <person name="Bonometti L."/>
            <person name="Westerberg I."/>
            <person name="Brannstrom I.O."/>
            <person name="Guillou S."/>
            <person name="Cros-Aarteil S."/>
            <person name="Calhoun S."/>
            <person name="Haridas S."/>
            <person name="Kuo A."/>
            <person name="Mondo S."/>
            <person name="Pangilinan J."/>
            <person name="Riley R."/>
            <person name="LaButti K."/>
            <person name="Andreopoulos B."/>
            <person name="Lipzen A."/>
            <person name="Chen C."/>
            <person name="Yan M."/>
            <person name="Daum C."/>
            <person name="Ng V."/>
            <person name="Clum A."/>
            <person name="Steindorff A."/>
            <person name="Ohm R.A."/>
            <person name="Martin F."/>
            <person name="Silar P."/>
            <person name="Natvig D.O."/>
            <person name="Lalanne C."/>
            <person name="Gautier V."/>
            <person name="Ament-Velasquez S.L."/>
            <person name="Kruys A."/>
            <person name="Hutchinson M.I."/>
            <person name="Powell A.J."/>
            <person name="Barry K."/>
            <person name="Miller A.N."/>
            <person name="Grigoriev I.V."/>
            <person name="Debuchy R."/>
            <person name="Gladieux P."/>
            <person name="Hiltunen Thoren M."/>
            <person name="Johannesson H."/>
        </authorList>
    </citation>
    <scope>NUCLEOTIDE SEQUENCE</scope>
    <source>
        <strain evidence="1">PSN309</strain>
    </source>
</reference>
<evidence type="ECO:0000313" key="2">
    <source>
        <dbReference type="Proteomes" id="UP001302126"/>
    </source>
</evidence>
<comment type="caution">
    <text evidence="1">The sequence shown here is derived from an EMBL/GenBank/DDBJ whole genome shotgun (WGS) entry which is preliminary data.</text>
</comment>
<reference evidence="1" key="2">
    <citation type="submission" date="2023-05" db="EMBL/GenBank/DDBJ databases">
        <authorList>
            <consortium name="Lawrence Berkeley National Laboratory"/>
            <person name="Steindorff A."/>
            <person name="Hensen N."/>
            <person name="Bonometti L."/>
            <person name="Westerberg I."/>
            <person name="Brannstrom I.O."/>
            <person name="Guillou S."/>
            <person name="Cros-Aarteil S."/>
            <person name="Calhoun S."/>
            <person name="Haridas S."/>
            <person name="Kuo A."/>
            <person name="Mondo S."/>
            <person name="Pangilinan J."/>
            <person name="Riley R."/>
            <person name="Labutti K."/>
            <person name="Andreopoulos B."/>
            <person name="Lipzen A."/>
            <person name="Chen C."/>
            <person name="Yanf M."/>
            <person name="Daum C."/>
            <person name="Ng V."/>
            <person name="Clum A."/>
            <person name="Ohm R."/>
            <person name="Martin F."/>
            <person name="Silar P."/>
            <person name="Natvig D."/>
            <person name="Lalanne C."/>
            <person name="Gautier V."/>
            <person name="Ament-Velasquez S.L."/>
            <person name="Kruys A."/>
            <person name="Hutchinson M.I."/>
            <person name="Powell A.J."/>
            <person name="Barry K."/>
            <person name="Miller A.N."/>
            <person name="Grigoriev I.V."/>
            <person name="Debuchy R."/>
            <person name="Gladieux P."/>
            <person name="Thoren M.H."/>
            <person name="Johannesson H."/>
        </authorList>
    </citation>
    <scope>NUCLEOTIDE SEQUENCE</scope>
    <source>
        <strain evidence="1">PSN309</strain>
    </source>
</reference>
<dbReference type="AlphaFoldDB" id="A0AAN7AHZ8"/>
<keyword evidence="2" id="KW-1185">Reference proteome</keyword>
<dbReference type="Proteomes" id="UP001302126">
    <property type="component" value="Unassembled WGS sequence"/>
</dbReference>
<dbReference type="EMBL" id="MU864425">
    <property type="protein sequence ID" value="KAK4186400.1"/>
    <property type="molecule type" value="Genomic_DNA"/>
</dbReference>
<organism evidence="1 2">
    <name type="scientific">Podospora australis</name>
    <dbReference type="NCBI Taxonomy" id="1536484"/>
    <lineage>
        <taxon>Eukaryota</taxon>
        <taxon>Fungi</taxon>
        <taxon>Dikarya</taxon>
        <taxon>Ascomycota</taxon>
        <taxon>Pezizomycotina</taxon>
        <taxon>Sordariomycetes</taxon>
        <taxon>Sordariomycetidae</taxon>
        <taxon>Sordariales</taxon>
        <taxon>Podosporaceae</taxon>
        <taxon>Podospora</taxon>
    </lineage>
</organism>
<accession>A0AAN7AHZ8</accession>
<evidence type="ECO:0000313" key="1">
    <source>
        <dbReference type="EMBL" id="KAK4186400.1"/>
    </source>
</evidence>